<dbReference type="InterPro" id="IPR051310">
    <property type="entry name" value="MCP_chemotaxis"/>
</dbReference>
<evidence type="ECO:0000256" key="3">
    <source>
        <dbReference type="ARBA" id="ARBA00022481"/>
    </source>
</evidence>
<protein>
    <submittedName>
        <fullName evidence="12">Methyl-accepting chemotaxis protein</fullName>
    </submittedName>
</protein>
<feature type="transmembrane region" description="Helical" evidence="10">
    <location>
        <begin position="42"/>
        <end position="62"/>
    </location>
</feature>
<feature type="region of interest" description="Disordered" evidence="9">
    <location>
        <begin position="9"/>
        <end position="34"/>
    </location>
</feature>
<dbReference type="Proteomes" id="UP001165541">
    <property type="component" value="Unassembled WGS sequence"/>
</dbReference>
<sequence length="527" mass="55193">MVVHVQRLATTTEPGREGAARRGGGGTAADGRQQATRRSSGLLWGAMLAQVAAMIVLAWHAVGAGAHGAVAAVAVLVGLAATWWCGRHVSRGLIQPLRAAGACAVRMADGDLTPLNAAVSTSRSGLIRSLDVTRERLFRVVGTVRAGATALAANSSHLARDSEALANQSRAQAEALQGTAAAMEQLTAAVKHNAEHARRAEPLVRQASALATQGGATVETVVAKMGAIRDSSRKVLDIIGVIDAIAAQTNILALNAAVEAARAGEHGRGFAVVAAEVRSLALRCVDAGKEIKALISESVDSVEAGHQLVEQAGRSMQDIVGAFEAVAGDIAGISLATQEQSEGIEHVNKAVLDLDAMVQRNLDVVDETRASVEAINAQAVSLLREVAVFRLGAQEHGSPEDARALVERAVGFGREHGKAALIAEINKLSRGQFIDRDLYLMAISLDKALILASGMTSRVIGLGGPASKDVDGKMFLVDMAQLAKREGRGWVEYKWNHPVTNEVQTKRTYVARIDDMLIGCGAYKTAA</sequence>
<gene>
    <name evidence="12" type="ORF">M8A51_24625</name>
</gene>
<dbReference type="PANTHER" id="PTHR43531:SF14">
    <property type="entry name" value="METHYL-ACCEPTING CHEMOTAXIS PROTEIN I-RELATED"/>
    <property type="match status" value="1"/>
</dbReference>
<dbReference type="CDD" id="cd11386">
    <property type="entry name" value="MCP_signal"/>
    <property type="match status" value="1"/>
</dbReference>
<keyword evidence="13" id="KW-1185">Reference proteome</keyword>
<keyword evidence="8" id="KW-0807">Transducer</keyword>
<dbReference type="SUPFAM" id="SSF58104">
    <property type="entry name" value="Methyl-accepting chemotaxis protein (MCP) signaling domain"/>
    <property type="match status" value="1"/>
</dbReference>
<dbReference type="InterPro" id="IPR004090">
    <property type="entry name" value="Chemotax_Me-accpt_rcpt"/>
</dbReference>
<evidence type="ECO:0000256" key="5">
    <source>
        <dbReference type="ARBA" id="ARBA00022989"/>
    </source>
</evidence>
<dbReference type="Pfam" id="PF17200">
    <property type="entry name" value="sCache_2"/>
    <property type="match status" value="1"/>
</dbReference>
<dbReference type="PRINTS" id="PR00260">
    <property type="entry name" value="CHEMTRNSDUCR"/>
</dbReference>
<dbReference type="InterPro" id="IPR033480">
    <property type="entry name" value="sCache_2"/>
</dbReference>
<dbReference type="PROSITE" id="PS50111">
    <property type="entry name" value="CHEMOTAXIS_TRANSDUC_2"/>
    <property type="match status" value="1"/>
</dbReference>
<evidence type="ECO:0000256" key="7">
    <source>
        <dbReference type="ARBA" id="ARBA00029447"/>
    </source>
</evidence>
<keyword evidence="2" id="KW-1003">Cell membrane</keyword>
<comment type="subcellular location">
    <subcellularLocation>
        <location evidence="1">Cell membrane</location>
        <topology evidence="1">Multi-pass membrane protein</topology>
    </subcellularLocation>
</comment>
<dbReference type="SMART" id="SM00283">
    <property type="entry name" value="MA"/>
    <property type="match status" value="1"/>
</dbReference>
<feature type="domain" description="Methyl-accepting transducer" evidence="11">
    <location>
        <begin position="147"/>
        <end position="376"/>
    </location>
</feature>
<dbReference type="PANTHER" id="PTHR43531">
    <property type="entry name" value="PROTEIN ICFG"/>
    <property type="match status" value="1"/>
</dbReference>
<reference evidence="12" key="1">
    <citation type="submission" date="2022-05" db="EMBL/GenBank/DDBJ databases">
        <title>Schlegelella sp. nov., isolated from mangrove soil.</title>
        <authorList>
            <person name="Liu Y."/>
            <person name="Ge X."/>
            <person name="Liu W."/>
        </authorList>
    </citation>
    <scope>NUCLEOTIDE SEQUENCE</scope>
    <source>
        <strain evidence="12">S2-27</strain>
    </source>
</reference>
<dbReference type="Gene3D" id="1.10.287.950">
    <property type="entry name" value="Methyl-accepting chemotaxis protein"/>
    <property type="match status" value="1"/>
</dbReference>
<dbReference type="InterPro" id="IPR004089">
    <property type="entry name" value="MCPsignal_dom"/>
</dbReference>
<accession>A0ABT0YVF6</accession>
<name>A0ABT0YVF6_9BURK</name>
<keyword evidence="6 10" id="KW-0472">Membrane</keyword>
<organism evidence="12 13">
    <name type="scientific">Caldimonas mangrovi</name>
    <dbReference type="NCBI Taxonomy" id="2944811"/>
    <lineage>
        <taxon>Bacteria</taxon>
        <taxon>Pseudomonadati</taxon>
        <taxon>Pseudomonadota</taxon>
        <taxon>Betaproteobacteria</taxon>
        <taxon>Burkholderiales</taxon>
        <taxon>Sphaerotilaceae</taxon>
        <taxon>Caldimonas</taxon>
    </lineage>
</organism>
<evidence type="ECO:0000256" key="1">
    <source>
        <dbReference type="ARBA" id="ARBA00004651"/>
    </source>
</evidence>
<evidence type="ECO:0000256" key="6">
    <source>
        <dbReference type="ARBA" id="ARBA00023136"/>
    </source>
</evidence>
<keyword evidence="4 10" id="KW-0812">Transmembrane</keyword>
<keyword evidence="3" id="KW-0488">Methylation</keyword>
<dbReference type="Gene3D" id="3.30.450.20">
    <property type="entry name" value="PAS domain"/>
    <property type="match status" value="1"/>
</dbReference>
<evidence type="ECO:0000256" key="4">
    <source>
        <dbReference type="ARBA" id="ARBA00022692"/>
    </source>
</evidence>
<dbReference type="RefSeq" id="WP_251781272.1">
    <property type="nucleotide sequence ID" value="NZ_JAMKFE010000022.1"/>
</dbReference>
<evidence type="ECO:0000313" key="13">
    <source>
        <dbReference type="Proteomes" id="UP001165541"/>
    </source>
</evidence>
<evidence type="ECO:0000256" key="2">
    <source>
        <dbReference type="ARBA" id="ARBA00022475"/>
    </source>
</evidence>
<evidence type="ECO:0000259" key="11">
    <source>
        <dbReference type="PROSITE" id="PS50111"/>
    </source>
</evidence>
<proteinExistence type="inferred from homology"/>
<comment type="caution">
    <text evidence="12">The sequence shown here is derived from an EMBL/GenBank/DDBJ whole genome shotgun (WGS) entry which is preliminary data.</text>
</comment>
<evidence type="ECO:0000313" key="12">
    <source>
        <dbReference type="EMBL" id="MCM5682730.1"/>
    </source>
</evidence>
<dbReference type="Pfam" id="PF00015">
    <property type="entry name" value="MCPsignal"/>
    <property type="match status" value="1"/>
</dbReference>
<evidence type="ECO:0000256" key="10">
    <source>
        <dbReference type="SAM" id="Phobius"/>
    </source>
</evidence>
<keyword evidence="5 10" id="KW-1133">Transmembrane helix</keyword>
<dbReference type="EMBL" id="JAMKFE010000022">
    <property type="protein sequence ID" value="MCM5682730.1"/>
    <property type="molecule type" value="Genomic_DNA"/>
</dbReference>
<evidence type="ECO:0000256" key="8">
    <source>
        <dbReference type="PROSITE-ProRule" id="PRU00284"/>
    </source>
</evidence>
<comment type="similarity">
    <text evidence="7">Belongs to the methyl-accepting chemotaxis (MCP) protein family.</text>
</comment>
<evidence type="ECO:0000256" key="9">
    <source>
        <dbReference type="SAM" id="MobiDB-lite"/>
    </source>
</evidence>